<proteinExistence type="predicted"/>
<evidence type="ECO:0000313" key="2">
    <source>
        <dbReference type="Proteomes" id="UP000789920"/>
    </source>
</evidence>
<feature type="non-terminal residue" evidence="1">
    <location>
        <position position="67"/>
    </location>
</feature>
<feature type="non-terminal residue" evidence="1">
    <location>
        <position position="1"/>
    </location>
</feature>
<protein>
    <submittedName>
        <fullName evidence="1">4956_t:CDS:1</fullName>
    </submittedName>
</protein>
<dbReference type="EMBL" id="CAJVQC010081571">
    <property type="protein sequence ID" value="CAG8818884.1"/>
    <property type="molecule type" value="Genomic_DNA"/>
</dbReference>
<sequence length="67" mass="7704">SSWKKQIYPDRNISTLNIPTINISSNETEECKAFDIHFLIFEIDGVFCKLDDGKIVGDFALELEAYF</sequence>
<keyword evidence="2" id="KW-1185">Reference proteome</keyword>
<name>A0ACA9RZV0_9GLOM</name>
<comment type="caution">
    <text evidence="1">The sequence shown here is derived from an EMBL/GenBank/DDBJ whole genome shotgun (WGS) entry which is preliminary data.</text>
</comment>
<reference evidence="1" key="1">
    <citation type="submission" date="2021-06" db="EMBL/GenBank/DDBJ databases">
        <authorList>
            <person name="Kallberg Y."/>
            <person name="Tangrot J."/>
            <person name="Rosling A."/>
        </authorList>
    </citation>
    <scope>NUCLEOTIDE SEQUENCE</scope>
    <source>
        <strain evidence="1">MA461A</strain>
    </source>
</reference>
<evidence type="ECO:0000313" key="1">
    <source>
        <dbReference type="EMBL" id="CAG8818884.1"/>
    </source>
</evidence>
<gene>
    <name evidence="1" type="ORF">RPERSI_LOCUS25004</name>
</gene>
<dbReference type="Proteomes" id="UP000789920">
    <property type="component" value="Unassembled WGS sequence"/>
</dbReference>
<organism evidence="1 2">
    <name type="scientific">Racocetra persica</name>
    <dbReference type="NCBI Taxonomy" id="160502"/>
    <lineage>
        <taxon>Eukaryota</taxon>
        <taxon>Fungi</taxon>
        <taxon>Fungi incertae sedis</taxon>
        <taxon>Mucoromycota</taxon>
        <taxon>Glomeromycotina</taxon>
        <taxon>Glomeromycetes</taxon>
        <taxon>Diversisporales</taxon>
        <taxon>Gigasporaceae</taxon>
        <taxon>Racocetra</taxon>
    </lineage>
</organism>
<accession>A0ACA9RZV0</accession>